<dbReference type="GeneID" id="22579659"/>
<keyword evidence="2" id="KW-0472">Membrane</keyword>
<keyword evidence="4" id="KW-1185">Reference proteome</keyword>
<dbReference type="GO" id="GO:0000266">
    <property type="term" value="P:mitochondrial fission"/>
    <property type="evidence" value="ECO:0007669"/>
    <property type="project" value="InterPro"/>
</dbReference>
<feature type="compositionally biased region" description="Low complexity" evidence="1">
    <location>
        <begin position="156"/>
        <end position="177"/>
    </location>
</feature>
<organism evidence="3 4">
    <name type="scientific">Leishmania panamensis</name>
    <dbReference type="NCBI Taxonomy" id="5679"/>
    <lineage>
        <taxon>Eukaryota</taxon>
        <taxon>Discoba</taxon>
        <taxon>Euglenozoa</taxon>
        <taxon>Kinetoplastea</taxon>
        <taxon>Metakinetoplastina</taxon>
        <taxon>Trypanosomatida</taxon>
        <taxon>Trypanosomatidae</taxon>
        <taxon>Leishmaniinae</taxon>
        <taxon>Leishmania</taxon>
        <taxon>Leishmania guyanensis species complex</taxon>
    </lineage>
</organism>
<dbReference type="KEGG" id="lpan:LPMP_356310"/>
<dbReference type="InterPro" id="IPR011990">
    <property type="entry name" value="TPR-like_helical_dom_sf"/>
</dbReference>
<dbReference type="RefSeq" id="XP_010703560.1">
    <property type="nucleotide sequence ID" value="XM_010705258.1"/>
</dbReference>
<accession>A0A088S533</accession>
<protein>
    <submittedName>
        <fullName evidence="3">Uncharacterized protein</fullName>
    </submittedName>
</protein>
<dbReference type="eggNOG" id="ENOG502SKZH">
    <property type="taxonomic scope" value="Eukaryota"/>
</dbReference>
<dbReference type="PANTHER" id="PTHR13247">
    <property type="entry name" value="TETRATRICOPEPTIDE REPEAT PROTEIN 11 TPR REPEAT PROTEIN 11"/>
    <property type="match status" value="1"/>
</dbReference>
<dbReference type="AlphaFoldDB" id="A0A088S533"/>
<dbReference type="GO" id="GO:0005778">
    <property type="term" value="C:peroxisomal membrane"/>
    <property type="evidence" value="ECO:0007669"/>
    <property type="project" value="TreeGrafter"/>
</dbReference>
<dbReference type="InterPro" id="IPR016543">
    <property type="entry name" value="Fis1"/>
</dbReference>
<proteinExistence type="predicted"/>
<dbReference type="PANTHER" id="PTHR13247:SF0">
    <property type="entry name" value="MITOCHONDRIAL FISSION 1 PROTEIN"/>
    <property type="match status" value="1"/>
</dbReference>
<name>A0A088S533_LEIPA</name>
<feature type="transmembrane region" description="Helical" evidence="2">
    <location>
        <begin position="344"/>
        <end position="363"/>
    </location>
</feature>
<evidence type="ECO:0000256" key="2">
    <source>
        <dbReference type="SAM" id="Phobius"/>
    </source>
</evidence>
<feature type="region of interest" description="Disordered" evidence="1">
    <location>
        <begin position="134"/>
        <end position="177"/>
    </location>
</feature>
<dbReference type="Proteomes" id="UP000063063">
    <property type="component" value="Chromosome 35"/>
</dbReference>
<keyword evidence="2" id="KW-0812">Transmembrane</keyword>
<dbReference type="GO" id="GO:0005741">
    <property type="term" value="C:mitochondrial outer membrane"/>
    <property type="evidence" value="ECO:0007669"/>
    <property type="project" value="TreeGrafter"/>
</dbReference>
<evidence type="ECO:0000256" key="1">
    <source>
        <dbReference type="SAM" id="MobiDB-lite"/>
    </source>
</evidence>
<dbReference type="OrthoDB" id="265004at2759"/>
<keyword evidence="2" id="KW-1133">Transmembrane helix</keyword>
<evidence type="ECO:0000313" key="4">
    <source>
        <dbReference type="Proteomes" id="UP000063063"/>
    </source>
</evidence>
<reference evidence="3 4" key="1">
    <citation type="journal article" date="2015" name="Sci. Rep.">
        <title>The genome of Leishmania panamensis: insights into genomics of the L. (Viannia) subgenus.</title>
        <authorList>
            <person name="Llanes A."/>
            <person name="Restrepo C.M."/>
            <person name="Vecchio G.D."/>
            <person name="Anguizola F.J."/>
            <person name="Lleonart R."/>
        </authorList>
    </citation>
    <scope>NUCLEOTIDE SEQUENCE [LARGE SCALE GENOMIC DNA]</scope>
    <source>
        <strain evidence="3 4">MHOM/PA/94/PSC-1</strain>
    </source>
</reference>
<gene>
    <name evidence="3" type="ORF">LPMP_356310</name>
</gene>
<sequence>MSAASASCATRPDLAEPASLLESLQILRSENPQYMAITHPSPEQVDDLNSVIQCLRLQLDGGVDGATGDETAYELAVALLWHSDKSLIEEGVLLMEYLLKERWNHYWSTVIRRPPDTDVDDDEHGKALCSDLVESAPEEDGLDDGRPHDNEWLGISGSPSDGKSASSSSAAAAADPCSTHCTNNEMVESAENTGPSVILRGSAVQFATAPPPPEVGYGSAPPSLMRDRAQPSACRWGASGMTVASSCSSATTAAMTSTQCLPKALGVSCTSPSTAGSSTHRHSSNCEDAHPHYERLASCYYHLAVGYTKLRKNEKALFYVNNVLRLIPCSEEGQLLRRLLCARLYVQHVFIFTVPLLAVGFLFL</sequence>
<dbReference type="GO" id="GO:0000422">
    <property type="term" value="P:autophagy of mitochondrion"/>
    <property type="evidence" value="ECO:0007669"/>
    <property type="project" value="TreeGrafter"/>
</dbReference>
<evidence type="ECO:0000313" key="3">
    <source>
        <dbReference type="EMBL" id="AIO02760.1"/>
    </source>
</evidence>
<dbReference type="VEuPathDB" id="TriTrypDB:LPAL13_350071600"/>
<dbReference type="SUPFAM" id="SSF48452">
    <property type="entry name" value="TPR-like"/>
    <property type="match status" value="1"/>
</dbReference>
<dbReference type="GO" id="GO:0016559">
    <property type="term" value="P:peroxisome fission"/>
    <property type="evidence" value="ECO:0007669"/>
    <property type="project" value="TreeGrafter"/>
</dbReference>
<dbReference type="Gene3D" id="1.25.40.10">
    <property type="entry name" value="Tetratricopeptide repeat domain"/>
    <property type="match status" value="1"/>
</dbReference>
<dbReference type="VEuPathDB" id="TriTrypDB:LPMP_356310"/>
<dbReference type="EMBL" id="CP009404">
    <property type="protein sequence ID" value="AIO02760.1"/>
    <property type="molecule type" value="Genomic_DNA"/>
</dbReference>